<evidence type="ECO:0000256" key="1">
    <source>
        <dbReference type="SAM" id="SignalP"/>
    </source>
</evidence>
<name>A0A2W5HN09_9BACT</name>
<keyword evidence="1" id="KW-0732">Signal</keyword>
<organism evidence="2 3">
    <name type="scientific">Micavibrio aeruginosavorus</name>
    <dbReference type="NCBI Taxonomy" id="349221"/>
    <lineage>
        <taxon>Bacteria</taxon>
        <taxon>Pseudomonadati</taxon>
        <taxon>Bdellovibrionota</taxon>
        <taxon>Bdellovibrionia</taxon>
        <taxon>Bdellovibrionales</taxon>
        <taxon>Pseudobdellovibrionaceae</taxon>
        <taxon>Micavibrio</taxon>
    </lineage>
</organism>
<dbReference type="Proteomes" id="UP000249739">
    <property type="component" value="Unassembled WGS sequence"/>
</dbReference>
<reference evidence="2 3" key="1">
    <citation type="submission" date="2017-08" db="EMBL/GenBank/DDBJ databases">
        <title>Infants hospitalized years apart are colonized by the same room-sourced microbial strains.</title>
        <authorList>
            <person name="Brooks B."/>
            <person name="Olm M.R."/>
            <person name="Firek B.A."/>
            <person name="Baker R."/>
            <person name="Thomas B.C."/>
            <person name="Morowitz M.J."/>
            <person name="Banfield J.F."/>
        </authorList>
    </citation>
    <scope>NUCLEOTIDE SEQUENCE [LARGE SCALE GENOMIC DNA]</scope>
    <source>
        <strain evidence="2">S2_006_000_R2_64</strain>
    </source>
</reference>
<dbReference type="AlphaFoldDB" id="A0A2W5HN09"/>
<comment type="caution">
    <text evidence="2">The sequence shown here is derived from an EMBL/GenBank/DDBJ whole genome shotgun (WGS) entry which is preliminary data.</text>
</comment>
<gene>
    <name evidence="2" type="ORF">DI586_01755</name>
</gene>
<feature type="chain" id="PRO_5015899514" description="DUF2066 domain-containing protein" evidence="1">
    <location>
        <begin position="22"/>
        <end position="390"/>
    </location>
</feature>
<proteinExistence type="predicted"/>
<evidence type="ECO:0000313" key="3">
    <source>
        <dbReference type="Proteomes" id="UP000249739"/>
    </source>
</evidence>
<feature type="signal peptide" evidence="1">
    <location>
        <begin position="1"/>
        <end position="21"/>
    </location>
</feature>
<evidence type="ECO:0000313" key="2">
    <source>
        <dbReference type="EMBL" id="PZP57042.1"/>
    </source>
</evidence>
<dbReference type="EMBL" id="QFOT01000009">
    <property type="protein sequence ID" value="PZP57042.1"/>
    <property type="molecule type" value="Genomic_DNA"/>
</dbReference>
<evidence type="ECO:0008006" key="4">
    <source>
        <dbReference type="Google" id="ProtNLM"/>
    </source>
</evidence>
<accession>A0A2W5HN09</accession>
<sequence length="390" mass="42998">MFRTAPILLFMLIWMPVLAIAQTNPAYVVHDVKVDIVAESSVKARNQAFSAAQEKAFKMLSERFLAPEQMTGFTAPEAAVIAGMVSDFEITSEQLSKRRYLGTYIFRFKPASVNRFFGHGPTGDFQSDSSGAQKLLLIPAFSQNGALALWDLKKNPWLQAWQKQSEGDNSNLIIPAGNVSDTMDMREANPEKFSQSSIKRMKSRYGVYDLAIVSAVFDQSAANILKVNIYRTDRGRIELAQSFPVPTGSAKRLGELLNNAVPQIKTIMTGNWKNQEFYVDPALAAEMATEATAAPQSQASPYAPQAGHIKATARFNTMGDWLSMRRSLNGIPPLKSIRIISLTTNQASMEFTYSDWMALTSALSARGLSLQSIGPGEYNINKINPAGYSR</sequence>
<protein>
    <recommendedName>
        <fullName evidence="4">DUF2066 domain-containing protein</fullName>
    </recommendedName>
</protein>